<sequence>MLVETELGQYQSAQAHLARYRQKFGNDASAKEAQTILLDKTQPDLAKLGRWQDQLKQDPSNHKLALELYRLASRNRILPLQQSLMAQYPALFNTKDKTWAKHSEIIANSKGDNISDRTFQQNYDKLSKLLSTIDRENPLYQLALQDRLVLAAKLNRLDWVKENYTALGRLGKPMPAYTKEAYADTLLASGSSS</sequence>
<proteinExistence type="predicted"/>
<evidence type="ECO:0000313" key="2">
    <source>
        <dbReference type="Proteomes" id="UP000237229"/>
    </source>
</evidence>
<comment type="caution">
    <text evidence="1">The sequence shown here is derived from an EMBL/GenBank/DDBJ whole genome shotgun (WGS) entry which is preliminary data.</text>
</comment>
<reference evidence="1 2" key="1">
    <citation type="submission" date="2018-02" db="EMBL/GenBank/DDBJ databases">
        <title>Classification genera of Pasteurellaceae by whole genome sequence comparison.</title>
        <authorList>
            <person name="Christensen H."/>
        </authorList>
    </citation>
    <scope>NUCLEOTIDE SEQUENCE [LARGE SCALE GENOMIC DNA]</scope>
    <source>
        <strain evidence="1 2">20186H4H1</strain>
    </source>
</reference>
<organism evidence="1 2">
    <name type="scientific">Avibacterium endocarditidis</name>
    <dbReference type="NCBI Taxonomy" id="380674"/>
    <lineage>
        <taxon>Bacteria</taxon>
        <taxon>Pseudomonadati</taxon>
        <taxon>Pseudomonadota</taxon>
        <taxon>Gammaproteobacteria</taxon>
        <taxon>Pasteurellales</taxon>
        <taxon>Pasteurellaceae</taxon>
        <taxon>Avibacterium</taxon>
    </lineage>
</organism>
<name>A0ABX4ZR34_9PAST</name>
<dbReference type="EMBL" id="PQVI01000116">
    <property type="protein sequence ID" value="POY41963.1"/>
    <property type="molecule type" value="Genomic_DNA"/>
</dbReference>
<protein>
    <submittedName>
        <fullName evidence="1">Uncharacterized protein</fullName>
    </submittedName>
</protein>
<keyword evidence="2" id="KW-1185">Reference proteome</keyword>
<evidence type="ECO:0000313" key="1">
    <source>
        <dbReference type="EMBL" id="POY41963.1"/>
    </source>
</evidence>
<accession>A0ABX4ZR34</accession>
<dbReference type="Proteomes" id="UP000237229">
    <property type="component" value="Unassembled WGS sequence"/>
</dbReference>
<gene>
    <name evidence="1" type="ORF">C3Z13_08755</name>
</gene>